<proteinExistence type="predicted"/>
<sequence>MAPEPHQPAQTAYEAYVESVGGRAFNGDALPDWEALPARIQTAWHAAANALLKDQDHNDVGGGS</sequence>
<evidence type="ECO:0000313" key="2">
    <source>
        <dbReference type="Proteomes" id="UP001183535"/>
    </source>
</evidence>
<reference evidence="2" key="1">
    <citation type="submission" date="2023-07" db="EMBL/GenBank/DDBJ databases">
        <title>30 novel species of actinomycetes from the DSMZ collection.</title>
        <authorList>
            <person name="Nouioui I."/>
        </authorList>
    </citation>
    <scope>NUCLEOTIDE SEQUENCE [LARGE SCALE GENOMIC DNA]</scope>
    <source>
        <strain evidence="2">DSM 41981</strain>
    </source>
</reference>
<dbReference type="EMBL" id="JAVRES010000004">
    <property type="protein sequence ID" value="MDT0435598.1"/>
    <property type="molecule type" value="Genomic_DNA"/>
</dbReference>
<protein>
    <submittedName>
        <fullName evidence="1">Uncharacterized protein</fullName>
    </submittedName>
</protein>
<evidence type="ECO:0000313" key="1">
    <source>
        <dbReference type="EMBL" id="MDT0435598.1"/>
    </source>
</evidence>
<name>A0ABD5ELV7_9ACTN</name>
<keyword evidence="2" id="KW-1185">Reference proteome</keyword>
<dbReference type="AlphaFoldDB" id="A0ABD5ELV7"/>
<dbReference type="Proteomes" id="UP001183535">
    <property type="component" value="Unassembled WGS sequence"/>
</dbReference>
<organism evidence="1 2">
    <name type="scientific">Streptomyces doudnae</name>
    <dbReference type="NCBI Taxonomy" id="3075536"/>
    <lineage>
        <taxon>Bacteria</taxon>
        <taxon>Bacillati</taxon>
        <taxon>Actinomycetota</taxon>
        <taxon>Actinomycetes</taxon>
        <taxon>Kitasatosporales</taxon>
        <taxon>Streptomycetaceae</taxon>
        <taxon>Streptomyces</taxon>
    </lineage>
</organism>
<comment type="caution">
    <text evidence="1">The sequence shown here is derived from an EMBL/GenBank/DDBJ whole genome shotgun (WGS) entry which is preliminary data.</text>
</comment>
<dbReference type="RefSeq" id="WP_093824313.1">
    <property type="nucleotide sequence ID" value="NZ_JAVRES010000004.1"/>
</dbReference>
<accession>A0ABD5ELV7</accession>
<gene>
    <name evidence="1" type="ORF">RM877_12980</name>
</gene>